<protein>
    <submittedName>
        <fullName evidence="1">Uncharacterized protein</fullName>
    </submittedName>
</protein>
<accession>A0A918VS82</accession>
<evidence type="ECO:0000313" key="2">
    <source>
        <dbReference type="Proteomes" id="UP000614811"/>
    </source>
</evidence>
<evidence type="ECO:0000313" key="1">
    <source>
        <dbReference type="EMBL" id="GHA18406.1"/>
    </source>
</evidence>
<comment type="caution">
    <text evidence="1">The sequence shown here is derived from an EMBL/GenBank/DDBJ whole genome shotgun (WGS) entry which is preliminary data.</text>
</comment>
<reference evidence="1" key="1">
    <citation type="journal article" date="2014" name="Int. J. Syst. Evol. Microbiol.">
        <title>Complete genome sequence of Corynebacterium casei LMG S-19264T (=DSM 44701T), isolated from a smear-ripened cheese.</title>
        <authorList>
            <consortium name="US DOE Joint Genome Institute (JGI-PGF)"/>
            <person name="Walter F."/>
            <person name="Albersmeier A."/>
            <person name="Kalinowski J."/>
            <person name="Ruckert C."/>
        </authorList>
    </citation>
    <scope>NUCLEOTIDE SEQUENCE</scope>
    <source>
        <strain evidence="1">KCTC 12711</strain>
    </source>
</reference>
<gene>
    <name evidence="1" type="ORF">GCM10008090_29990</name>
</gene>
<reference evidence="1" key="2">
    <citation type="submission" date="2020-09" db="EMBL/GenBank/DDBJ databases">
        <authorList>
            <person name="Sun Q."/>
            <person name="Kim S."/>
        </authorList>
    </citation>
    <scope>NUCLEOTIDE SEQUENCE</scope>
    <source>
        <strain evidence="1">KCTC 12711</strain>
    </source>
</reference>
<proteinExistence type="predicted"/>
<sequence length="239" mass="27460">MEKPAIIEVLESAHLAHQAGDFVNALSFYEHFFDHALDDDPYALYGVRLSHCLNGWAELATVFPGAKQRLEAKQQNLLDEYLRHRDPERFHDYLSVSRALGLEHDALEQFLALHHREPKSAAKLSKFVWDLLVQGEYWQVCSDLLSEPKHKMEELFAVFDEAAKMKDVDPAFDDIKFDRHIVATLLDGVQDLITVLRNVNRSDEIAVLNTQFRTALAQREHAELQRQSHAKSTFLFAGH</sequence>
<dbReference type="RefSeq" id="WP_189402527.1">
    <property type="nucleotide sequence ID" value="NZ_BMXA01000007.1"/>
</dbReference>
<name>A0A918VS82_9GAMM</name>
<organism evidence="1 2">
    <name type="scientific">Arenicella chitinivorans</name>
    <dbReference type="NCBI Taxonomy" id="1329800"/>
    <lineage>
        <taxon>Bacteria</taxon>
        <taxon>Pseudomonadati</taxon>
        <taxon>Pseudomonadota</taxon>
        <taxon>Gammaproteobacteria</taxon>
        <taxon>Arenicellales</taxon>
        <taxon>Arenicellaceae</taxon>
        <taxon>Arenicella</taxon>
    </lineage>
</organism>
<dbReference type="EMBL" id="BMXA01000007">
    <property type="protein sequence ID" value="GHA18406.1"/>
    <property type="molecule type" value="Genomic_DNA"/>
</dbReference>
<dbReference type="AlphaFoldDB" id="A0A918VS82"/>
<keyword evidence="2" id="KW-1185">Reference proteome</keyword>
<dbReference type="Proteomes" id="UP000614811">
    <property type="component" value="Unassembled WGS sequence"/>
</dbReference>